<keyword evidence="1" id="KW-0472">Membrane</keyword>
<evidence type="ECO:0000313" key="2">
    <source>
        <dbReference type="EMBL" id="CUN27196.1"/>
    </source>
</evidence>
<keyword evidence="1" id="KW-0812">Transmembrane</keyword>
<evidence type="ECO:0000313" key="3">
    <source>
        <dbReference type="Proteomes" id="UP000095492"/>
    </source>
</evidence>
<dbReference type="Proteomes" id="UP000095492">
    <property type="component" value="Unassembled WGS sequence"/>
</dbReference>
<dbReference type="InterPro" id="IPR034804">
    <property type="entry name" value="SQR/QFR_C/D"/>
</dbReference>
<evidence type="ECO:0008006" key="4">
    <source>
        <dbReference type="Google" id="ProtNLM"/>
    </source>
</evidence>
<reference evidence="2 3" key="1">
    <citation type="submission" date="2015-09" db="EMBL/GenBank/DDBJ databases">
        <authorList>
            <consortium name="Pathogen Informatics"/>
        </authorList>
    </citation>
    <scope>NUCLEOTIDE SEQUENCE [LARGE SCALE GENOMIC DNA]</scope>
    <source>
        <strain evidence="2 3">2789STDY5608891</strain>
    </source>
</reference>
<feature type="transmembrane region" description="Helical" evidence="1">
    <location>
        <begin position="37"/>
        <end position="58"/>
    </location>
</feature>
<dbReference type="OrthoDB" id="1851433at2"/>
<name>A0A173VKP7_EUBRA</name>
<dbReference type="GeneID" id="97391618"/>
<keyword evidence="1" id="KW-1133">Transmembrane helix</keyword>
<dbReference type="SUPFAM" id="SSF81343">
    <property type="entry name" value="Fumarate reductase respiratory complex transmembrane subunits"/>
    <property type="match status" value="1"/>
</dbReference>
<dbReference type="AlphaFoldDB" id="A0A173VKP7"/>
<feature type="transmembrane region" description="Helical" evidence="1">
    <location>
        <begin position="106"/>
        <end position="133"/>
    </location>
</feature>
<gene>
    <name evidence="2" type="ORF">ERS852448_02995</name>
</gene>
<evidence type="ECO:0000256" key="1">
    <source>
        <dbReference type="SAM" id="Phobius"/>
    </source>
</evidence>
<dbReference type="GO" id="GO:0016020">
    <property type="term" value="C:membrane"/>
    <property type="evidence" value="ECO:0007669"/>
    <property type="project" value="InterPro"/>
</dbReference>
<feature type="transmembrane region" description="Helical" evidence="1">
    <location>
        <begin position="79"/>
        <end position="100"/>
    </location>
</feature>
<accession>A0A173VKP7</accession>
<proteinExistence type="predicted"/>
<protein>
    <recommendedName>
        <fullName evidence="4">Pilus assembly protein PilX</fullName>
    </recommendedName>
</protein>
<organism evidence="2 3">
    <name type="scientific">Eubacterium ramulus</name>
    <dbReference type="NCBI Taxonomy" id="39490"/>
    <lineage>
        <taxon>Bacteria</taxon>
        <taxon>Bacillati</taxon>
        <taxon>Bacillota</taxon>
        <taxon>Clostridia</taxon>
        <taxon>Eubacteriales</taxon>
        <taxon>Eubacteriaceae</taxon>
        <taxon>Eubacterium</taxon>
    </lineage>
</organism>
<dbReference type="RefSeq" id="WP_055291298.1">
    <property type="nucleotide sequence ID" value="NZ_CP173382.1"/>
</dbReference>
<feature type="transmembrane region" description="Helical" evidence="1">
    <location>
        <begin position="154"/>
        <end position="174"/>
    </location>
</feature>
<sequence>MRKWNTILSVLMLLIFMIHGIMGSFMLNGVGSSAGKLLAWIGVGFLVVHTVIGVILTVQSLQTAKQSGKMYLKQNAIFWARRASGLAILILLFFHIGLFGKVQNGTYILFPFTTVKMVTQLLFVAAIFVHIFINIRPLLVSLGIISYKERRGDIYLILSVLLLFIAGAVIFYYIGWQYL</sequence>
<dbReference type="STRING" id="39490.ERS852448_02995"/>
<dbReference type="EMBL" id="CYYA01000034">
    <property type="protein sequence ID" value="CUN27196.1"/>
    <property type="molecule type" value="Genomic_DNA"/>
</dbReference>
<feature type="transmembrane region" description="Helical" evidence="1">
    <location>
        <begin position="7"/>
        <end position="25"/>
    </location>
</feature>